<dbReference type="EMBL" id="FN658434">
    <property type="protein sequence ID" value="CBY43593.1"/>
    <property type="molecule type" value="Genomic_DNA"/>
</dbReference>
<organism evidence="1">
    <name type="scientific">Oikopleura dioica</name>
    <name type="common">Tunicate</name>
    <dbReference type="NCBI Taxonomy" id="34765"/>
    <lineage>
        <taxon>Eukaryota</taxon>
        <taxon>Metazoa</taxon>
        <taxon>Chordata</taxon>
        <taxon>Tunicata</taxon>
        <taxon>Appendicularia</taxon>
        <taxon>Copelata</taxon>
        <taxon>Oikopleuridae</taxon>
        <taxon>Oikopleura</taxon>
    </lineage>
</organism>
<name>E4Z7B5_OIKDI</name>
<gene>
    <name evidence="1" type="ORF">GSOID_T00028208001</name>
</gene>
<dbReference type="AlphaFoldDB" id="E4Z7B5"/>
<evidence type="ECO:0000313" key="1">
    <source>
        <dbReference type="EMBL" id="CBY43593.1"/>
    </source>
</evidence>
<dbReference type="Proteomes" id="UP000011014">
    <property type="component" value="Unassembled WGS sequence"/>
</dbReference>
<sequence>SMLLLHKPYDAITTAELDFFASRKFCSRFLRCSSPVKRNCSKFGAHFFSSLSQLAISELGTKIKKCVASSMSTSAEINAAT</sequence>
<protein>
    <submittedName>
        <fullName evidence="1">Uncharacterized protein</fullName>
    </submittedName>
</protein>
<proteinExistence type="predicted"/>
<reference evidence="1" key="1">
    <citation type="journal article" date="2010" name="Science">
        <title>Plasticity of animal genome architecture unmasked by rapid evolution of a pelagic tunicate.</title>
        <authorList>
            <person name="Denoeud F."/>
            <person name="Henriet S."/>
            <person name="Mungpakdee S."/>
            <person name="Aury J.M."/>
            <person name="Da Silva C."/>
            <person name="Brinkmann H."/>
            <person name="Mikhaleva J."/>
            <person name="Olsen L.C."/>
            <person name="Jubin C."/>
            <person name="Canestro C."/>
            <person name="Bouquet J.M."/>
            <person name="Danks G."/>
            <person name="Poulain J."/>
            <person name="Campsteijn C."/>
            <person name="Adamski M."/>
            <person name="Cross I."/>
            <person name="Yadetie F."/>
            <person name="Muffato M."/>
            <person name="Louis A."/>
            <person name="Butcher S."/>
            <person name="Tsagkogeorga G."/>
            <person name="Konrad A."/>
            <person name="Singh S."/>
            <person name="Jensen M.F."/>
            <person name="Cong E.H."/>
            <person name="Eikeseth-Otteraa H."/>
            <person name="Noel B."/>
            <person name="Anthouard V."/>
            <person name="Porcel B.M."/>
            <person name="Kachouri-Lafond R."/>
            <person name="Nishino A."/>
            <person name="Ugolini M."/>
            <person name="Chourrout P."/>
            <person name="Nishida H."/>
            <person name="Aasland R."/>
            <person name="Huzurbazar S."/>
            <person name="Westhof E."/>
            <person name="Delsuc F."/>
            <person name="Lehrach H."/>
            <person name="Reinhardt R."/>
            <person name="Weissenbach J."/>
            <person name="Roy S.W."/>
            <person name="Artiguenave F."/>
            <person name="Postlethwait J.H."/>
            <person name="Manak J.R."/>
            <person name="Thompson E.M."/>
            <person name="Jaillon O."/>
            <person name="Du Pasquier L."/>
            <person name="Boudinot P."/>
            <person name="Liberles D.A."/>
            <person name="Volff J.N."/>
            <person name="Philippe H."/>
            <person name="Lenhard B."/>
            <person name="Roest Crollius H."/>
            <person name="Wincker P."/>
            <person name="Chourrout D."/>
        </authorList>
    </citation>
    <scope>NUCLEOTIDE SEQUENCE [LARGE SCALE GENOMIC DNA]</scope>
</reference>
<accession>E4Z7B5</accession>
<feature type="non-terminal residue" evidence="1">
    <location>
        <position position="1"/>
    </location>
</feature>